<sequence>MSFDFTIYENAWNLKNEFLDLSPIGLIVSGIVDFDSFSFNFQSLISQNSKIIQLSAISSFVFVDTKFKLIIDQFKNNFNQFHYEVLSIFLKESLFNKFFNDNIDIYSKNKCCRANNENEFDENLYYISFNKNNYSRDLNQIQKVEDIKIKSSFPQRYFYGFKEFSDLLNAYIIIIKDRSNWPVFALPPLIIKRLQCILKNHYNLKQNLIFNSKDLIFLNQSKANKYFKKLPLFIPDNNLYYIGFILKEIDQSKRMKNVSEMYKIKNISDVQISHIYNQSKNSTIRTFFGFDNKFRCLLVYDYFQCLASSVDKIKNDSIVDVILVNNFESADFLNKVHYCHYYIEVPIQNKEGYKDQGTLFTPSILYSLNYVDFINSKSNFSTFYGFDNQEDFEFAKQIFSSQYKKSTLNFYNPEVQLEVTPTKKRRNKKLNQNTSNILTEKNHKEEQNEEEQNNEKNDQNEEEEEEEIENELLLKNLNFNLSEIKKPSKQFLDPNYFSPNQKLIYFYFIENQKARENSAGKKLKLTSFGIKKCEDIQRYKKITEIEETNENFYTFFGFLNYNDMTNGMNLIKSKSLSEGPIQIYENTEAFNNHQTGKSDDFDHESILQSLPKPQSRIQDNQPKSTEINSVRVDIYQDLKLKSNKKFYFFNQLSVPMDIQIRMSFEMVANMYLNNVKKDVISHYLNPAPYSLLFIQVKNDESDGLFDSILKDYKIKKIRKDKKDKFMCFEESFFTDEFLESFNSFLKGLVTVVSIDRKVYYHGSIVTVIYYDFVNEEKFFDIIHCFFRDTNSEYDCNTYPLKNSIIINECVVLQKFTDFTIILKEIENFGIKPIQIFQNSILYFSKPIDNYFWRILSFICFENEVDKMKVLNHLNKIIFKGEKNILKYKFSLHYVKVDSAKHSSVIFQKVLNSFRGVLDIQTNALSIENPMKLTYIGFDTLSSLRFFYKCYVDRIEIVKKIKDANFFKPRDDLQLYIKVQVDDDVDVREILGKNEEVMKRCKDFQIDCFENSDSGLQCFSFIGFCGYSDMDFVVSQLNRDDIIQLIELKEYIDFEEEEDEDDSDFSNFYVGFDNSRGDINFF</sequence>
<feature type="compositionally biased region" description="Polar residues" evidence="1">
    <location>
        <begin position="430"/>
        <end position="439"/>
    </location>
</feature>
<comment type="caution">
    <text evidence="2">The sequence shown here is derived from an EMBL/GenBank/DDBJ whole genome shotgun (WGS) entry which is preliminary data.</text>
</comment>
<dbReference type="EMBL" id="JAPFFF010000004">
    <property type="protein sequence ID" value="KAK8891754.1"/>
    <property type="molecule type" value="Genomic_DNA"/>
</dbReference>
<dbReference type="Proteomes" id="UP001470230">
    <property type="component" value="Unassembled WGS sequence"/>
</dbReference>
<gene>
    <name evidence="2" type="ORF">M9Y10_028974</name>
</gene>
<feature type="compositionally biased region" description="Acidic residues" evidence="1">
    <location>
        <begin position="460"/>
        <end position="469"/>
    </location>
</feature>
<organism evidence="2 3">
    <name type="scientific">Tritrichomonas musculus</name>
    <dbReference type="NCBI Taxonomy" id="1915356"/>
    <lineage>
        <taxon>Eukaryota</taxon>
        <taxon>Metamonada</taxon>
        <taxon>Parabasalia</taxon>
        <taxon>Tritrichomonadida</taxon>
        <taxon>Tritrichomonadidae</taxon>
        <taxon>Tritrichomonas</taxon>
    </lineage>
</organism>
<feature type="region of interest" description="Disordered" evidence="1">
    <location>
        <begin position="421"/>
        <end position="469"/>
    </location>
</feature>
<accession>A0ABR2KKW1</accession>
<protein>
    <submittedName>
        <fullName evidence="2">Uncharacterized protein</fullName>
    </submittedName>
</protein>
<reference evidence="2 3" key="1">
    <citation type="submission" date="2024-04" db="EMBL/GenBank/DDBJ databases">
        <title>Tritrichomonas musculus Genome.</title>
        <authorList>
            <person name="Alves-Ferreira E."/>
            <person name="Grigg M."/>
            <person name="Lorenzi H."/>
            <person name="Galac M."/>
        </authorList>
    </citation>
    <scope>NUCLEOTIDE SEQUENCE [LARGE SCALE GENOMIC DNA]</scope>
    <source>
        <strain evidence="2 3">EAF2021</strain>
    </source>
</reference>
<name>A0ABR2KKW1_9EUKA</name>
<keyword evidence="3" id="KW-1185">Reference proteome</keyword>
<evidence type="ECO:0000256" key="1">
    <source>
        <dbReference type="SAM" id="MobiDB-lite"/>
    </source>
</evidence>
<evidence type="ECO:0000313" key="3">
    <source>
        <dbReference type="Proteomes" id="UP001470230"/>
    </source>
</evidence>
<evidence type="ECO:0000313" key="2">
    <source>
        <dbReference type="EMBL" id="KAK8891754.1"/>
    </source>
</evidence>
<proteinExistence type="predicted"/>